<dbReference type="InterPro" id="IPR048333">
    <property type="entry name" value="HA2_WH"/>
</dbReference>
<dbReference type="InterPro" id="IPR011709">
    <property type="entry name" value="DEAD-box_helicase_OB_fold"/>
</dbReference>
<dbReference type="SUPFAM" id="SSF52540">
    <property type="entry name" value="P-loop containing nucleoside triphosphate hydrolases"/>
    <property type="match status" value="1"/>
</dbReference>
<protein>
    <recommendedName>
        <fullName evidence="2">RNA helicase</fullName>
        <ecNumber evidence="2">3.6.4.13</ecNumber>
    </recommendedName>
</protein>
<evidence type="ECO:0000259" key="9">
    <source>
        <dbReference type="PROSITE" id="PS51194"/>
    </source>
</evidence>
<comment type="similarity">
    <text evidence="1">Belongs to the DEAD box helicase family. DEAH subfamily.</text>
</comment>
<dbReference type="EMBL" id="VIKR01000001">
    <property type="protein sequence ID" value="TQV77005.1"/>
    <property type="molecule type" value="Genomic_DNA"/>
</dbReference>
<evidence type="ECO:0000313" key="11">
    <source>
        <dbReference type="Proteomes" id="UP000317839"/>
    </source>
</evidence>
<dbReference type="InterPro" id="IPR001650">
    <property type="entry name" value="Helicase_C-like"/>
</dbReference>
<evidence type="ECO:0000256" key="5">
    <source>
        <dbReference type="ARBA" id="ARBA00022806"/>
    </source>
</evidence>
<dbReference type="CDD" id="cd18791">
    <property type="entry name" value="SF2_C_RHA"/>
    <property type="match status" value="1"/>
</dbReference>
<keyword evidence="6" id="KW-0067">ATP-binding</keyword>
<keyword evidence="5 10" id="KW-0347">Helicase</keyword>
<feature type="domain" description="Helicase C-terminal" evidence="9">
    <location>
        <begin position="274"/>
        <end position="441"/>
    </location>
</feature>
<dbReference type="Pfam" id="PF07717">
    <property type="entry name" value="OB_NTP_bind"/>
    <property type="match status" value="1"/>
</dbReference>
<proteinExistence type="inferred from homology"/>
<evidence type="ECO:0000256" key="6">
    <source>
        <dbReference type="ARBA" id="ARBA00022840"/>
    </source>
</evidence>
<evidence type="ECO:0000256" key="7">
    <source>
        <dbReference type="ARBA" id="ARBA00047984"/>
    </source>
</evidence>
<dbReference type="GO" id="GO:0005524">
    <property type="term" value="F:ATP binding"/>
    <property type="evidence" value="ECO:0007669"/>
    <property type="project" value="UniProtKB-KW"/>
</dbReference>
<evidence type="ECO:0000256" key="4">
    <source>
        <dbReference type="ARBA" id="ARBA00022801"/>
    </source>
</evidence>
<evidence type="ECO:0000256" key="2">
    <source>
        <dbReference type="ARBA" id="ARBA00012552"/>
    </source>
</evidence>
<gene>
    <name evidence="10" type="primary">hrpA</name>
    <name evidence="10" type="ORF">FLL45_03365</name>
</gene>
<dbReference type="InterPro" id="IPR010222">
    <property type="entry name" value="RNA_helicase_HrpA"/>
</dbReference>
<dbReference type="SMART" id="SM00487">
    <property type="entry name" value="DEXDc"/>
    <property type="match status" value="1"/>
</dbReference>
<dbReference type="GO" id="GO:0003723">
    <property type="term" value="F:RNA binding"/>
    <property type="evidence" value="ECO:0007669"/>
    <property type="project" value="TreeGrafter"/>
</dbReference>
<dbReference type="PANTHER" id="PTHR18934:SF99">
    <property type="entry name" value="ATP-DEPENDENT RNA HELICASE DHX37-RELATED"/>
    <property type="match status" value="1"/>
</dbReference>
<dbReference type="SMART" id="SM00847">
    <property type="entry name" value="HA2"/>
    <property type="match status" value="1"/>
</dbReference>
<dbReference type="Pfam" id="PF00270">
    <property type="entry name" value="DEAD"/>
    <property type="match status" value="1"/>
</dbReference>
<dbReference type="InterPro" id="IPR027417">
    <property type="entry name" value="P-loop_NTPase"/>
</dbReference>
<comment type="caution">
    <text evidence="10">The sequence shown here is derived from an EMBL/GenBank/DDBJ whole genome shotgun (WGS) entry which is preliminary data.</text>
</comment>
<organism evidence="10 11">
    <name type="scientific">Aliikangiella marina</name>
    <dbReference type="NCBI Taxonomy" id="1712262"/>
    <lineage>
        <taxon>Bacteria</taxon>
        <taxon>Pseudomonadati</taxon>
        <taxon>Pseudomonadota</taxon>
        <taxon>Gammaproteobacteria</taxon>
        <taxon>Oceanospirillales</taxon>
        <taxon>Pleioneaceae</taxon>
        <taxon>Aliikangiella</taxon>
    </lineage>
</organism>
<dbReference type="Gene3D" id="3.40.50.300">
    <property type="entry name" value="P-loop containing nucleotide triphosphate hydrolases"/>
    <property type="match status" value="2"/>
</dbReference>
<dbReference type="EC" id="3.6.4.13" evidence="2"/>
<dbReference type="GO" id="GO:0003724">
    <property type="term" value="F:RNA helicase activity"/>
    <property type="evidence" value="ECO:0007669"/>
    <property type="project" value="UniProtKB-EC"/>
</dbReference>
<dbReference type="Pfam" id="PF00271">
    <property type="entry name" value="Helicase_C"/>
    <property type="match status" value="1"/>
</dbReference>
<dbReference type="OrthoDB" id="9805617at2"/>
<evidence type="ECO:0000313" key="10">
    <source>
        <dbReference type="EMBL" id="TQV77005.1"/>
    </source>
</evidence>
<accession>A0A545TIF8</accession>
<dbReference type="PANTHER" id="PTHR18934">
    <property type="entry name" value="ATP-DEPENDENT RNA HELICASE"/>
    <property type="match status" value="1"/>
</dbReference>
<evidence type="ECO:0000256" key="1">
    <source>
        <dbReference type="ARBA" id="ARBA00008792"/>
    </source>
</evidence>
<dbReference type="InterPro" id="IPR024590">
    <property type="entry name" value="HrpA_C"/>
</dbReference>
<comment type="catalytic activity">
    <reaction evidence="7">
        <text>ATP + H2O = ADP + phosphate + H(+)</text>
        <dbReference type="Rhea" id="RHEA:13065"/>
        <dbReference type="ChEBI" id="CHEBI:15377"/>
        <dbReference type="ChEBI" id="CHEBI:15378"/>
        <dbReference type="ChEBI" id="CHEBI:30616"/>
        <dbReference type="ChEBI" id="CHEBI:43474"/>
        <dbReference type="ChEBI" id="CHEBI:456216"/>
        <dbReference type="EC" id="3.6.4.13"/>
    </reaction>
</comment>
<evidence type="ECO:0000259" key="8">
    <source>
        <dbReference type="PROSITE" id="PS51192"/>
    </source>
</evidence>
<reference evidence="10 11" key="1">
    <citation type="submission" date="2019-06" db="EMBL/GenBank/DDBJ databases">
        <title>Draft genome of Aliikangiella marina GYP-15.</title>
        <authorList>
            <person name="Wang G."/>
        </authorList>
    </citation>
    <scope>NUCLEOTIDE SEQUENCE [LARGE SCALE GENOMIC DNA]</scope>
    <source>
        <strain evidence="10 11">GYP-15</strain>
    </source>
</reference>
<feature type="domain" description="Helicase ATP-binding" evidence="8">
    <location>
        <begin position="84"/>
        <end position="247"/>
    </location>
</feature>
<dbReference type="GO" id="GO:0016887">
    <property type="term" value="F:ATP hydrolysis activity"/>
    <property type="evidence" value="ECO:0007669"/>
    <property type="project" value="RHEA"/>
</dbReference>
<evidence type="ECO:0000256" key="3">
    <source>
        <dbReference type="ARBA" id="ARBA00022741"/>
    </source>
</evidence>
<dbReference type="Pfam" id="PF11898">
    <property type="entry name" value="DUF3418"/>
    <property type="match status" value="1"/>
</dbReference>
<keyword evidence="4 10" id="KW-0378">Hydrolase</keyword>
<dbReference type="Pfam" id="PF04408">
    <property type="entry name" value="WHD_HA2"/>
    <property type="match status" value="1"/>
</dbReference>
<dbReference type="Proteomes" id="UP000317839">
    <property type="component" value="Unassembled WGS sequence"/>
</dbReference>
<name>A0A545TIF8_9GAMM</name>
<dbReference type="InterPro" id="IPR011545">
    <property type="entry name" value="DEAD/DEAH_box_helicase_dom"/>
</dbReference>
<dbReference type="InterPro" id="IPR014001">
    <property type="entry name" value="Helicase_ATP-bd"/>
</dbReference>
<keyword evidence="3" id="KW-0547">Nucleotide-binding</keyword>
<dbReference type="PROSITE" id="PS51194">
    <property type="entry name" value="HELICASE_CTER"/>
    <property type="match status" value="1"/>
</dbReference>
<dbReference type="InterPro" id="IPR007502">
    <property type="entry name" value="Helicase-assoc_dom"/>
</dbReference>
<dbReference type="NCBIfam" id="TIGR01967">
    <property type="entry name" value="DEAH_box_HrpA"/>
    <property type="match status" value="1"/>
</dbReference>
<dbReference type="SMART" id="SM00490">
    <property type="entry name" value="HELICc"/>
    <property type="match status" value="1"/>
</dbReference>
<dbReference type="InterPro" id="IPR003593">
    <property type="entry name" value="AAA+_ATPase"/>
</dbReference>
<dbReference type="Gene3D" id="1.20.120.1080">
    <property type="match status" value="1"/>
</dbReference>
<dbReference type="FunFam" id="3.40.50.300:FF:000578">
    <property type="entry name" value="probable ATP-dependent RNA helicase DHX35"/>
    <property type="match status" value="1"/>
</dbReference>
<dbReference type="PROSITE" id="PS51192">
    <property type="entry name" value="HELICASE_ATP_BIND_1"/>
    <property type="match status" value="1"/>
</dbReference>
<sequence length="1291" mass="148550">MTIRIMLDKIDFKQLQTKDSETIKRLCRSISSREKQRKPVDKLREKLEHLVEKSQNLTRGLNESLPVLELNQDLPIAKDADRVIELLHKHQVVIVAGETGCGKTTQLPKLCVNAGFGRRGLIGHTQPRRVAATSVAQRIAEEVKTPLGEFVGYSVRFNNKLSEKTRIKLMTDGILLAEIEADPMLSRYEVLIIDEAHERSLNIDFLLGFLKKILAKRPDLKLIITSATIDPESFAKHFNQAPVVLVEGRSFPVEVRYRPIEESEDNDDDRLLSTVVDAVDECSAESRGDILIFADGEAQIKAICKRLAKSNLDSTVILPLYARLGIKEQQNIFKPSQKRKIIVSTNVAETSLTVPGIIFVIDIGNARISRFSQRNKIQQLPVEKVSQASAEQRKGRCGRVAPGVCIRLYSEEDFNLREAYTLPEIRRTNLSSVVLKLKALNVHDIDAFPFMDKPDERAWRVAYNSLFELAALNNQQEITPIGKAMASLPIDPQLARILVEPKLTAVNEMLIFCALMSVREVRERPHDKQQKADGKHQQYIQGDSDIVTALNLWKILDAKKTELSSNNFKKWCRDNFINFLGWLEWRRVYFQLKESAEQINIKVNQSEVHFDEVHRALIPGFITHVFQKTQEVYYQGVRGLKVWIHPSSLSFKKSKPWLLSAEMIETEKLYARMNGEVKPEWIEEAVPHLLKSQYNDIHWRKNKGQVCAILNQTVLGLPIVNARVINYSQIDPDKSREIFLLDGLAQDQLQEKFPFLISNRKKLAELEEQEQRKRLNNIRIDKHMLASLYDKFLPKHIVSTISLKRWLKKDFKKRNQQLSFNYEQLTQVQSNDLEDFPSTLQVKGVELNLSYTFAPGTQEDGVSVEIPRQMLDQFNDRDFDWLVPGYLHDKILATIKSLPKTLRRSLIPLADTATACHQELKLVDQQGKRFVDELARVLQRYSGIQIKPEQFQMEGVEPHLSMKYKVLGTHSKSGARVYSETIGELKKRLVDTQPNKPKSKVQSRVTGLPNNDFQIEFMQRKDGQNSRFFAGYVDQAGEVKVSRFASREVAEYEHFRGVARLLLVNNHSEVNRFIKGWPDRKTLEFQNLRAGGFYALADTLCLMVAKDIIGTLHPVTRVDDFIAVDHQFKKGYRAKLADSLTQVKPLIKQREKLFSELSELNESAFATSIKDIRQQLESLWSIETLFYAGKRLFIDYTRYHSGVQSRIKRIKTNYPKEEQALDVWHDWNEWFEEIAEHENVGQIASKFHEVYWAMQEFRISLFSPGVKVSGSISTKRLQTLMDQLEQELELI</sequence>
<dbReference type="SMART" id="SM00382">
    <property type="entry name" value="AAA"/>
    <property type="match status" value="1"/>
</dbReference>
<keyword evidence="11" id="KW-1185">Reference proteome</keyword>